<evidence type="ECO:0000313" key="1">
    <source>
        <dbReference type="EMBL" id="KAJ9107404.1"/>
    </source>
</evidence>
<dbReference type="EMBL" id="JASBWT010000002">
    <property type="protein sequence ID" value="KAJ9107404.1"/>
    <property type="molecule type" value="Genomic_DNA"/>
</dbReference>
<reference evidence="1" key="1">
    <citation type="submission" date="2023-04" db="EMBL/GenBank/DDBJ databases">
        <title>Draft Genome sequencing of Naganishia species isolated from polar environments using Oxford Nanopore Technology.</title>
        <authorList>
            <person name="Leo P."/>
            <person name="Venkateswaran K."/>
        </authorList>
    </citation>
    <scope>NUCLEOTIDE SEQUENCE</scope>
    <source>
        <strain evidence="1">MNA-CCFEE 5423</strain>
    </source>
</reference>
<dbReference type="Proteomes" id="UP001227268">
    <property type="component" value="Unassembled WGS sequence"/>
</dbReference>
<organism evidence="1 2">
    <name type="scientific">Naganishia friedmannii</name>
    <dbReference type="NCBI Taxonomy" id="89922"/>
    <lineage>
        <taxon>Eukaryota</taxon>
        <taxon>Fungi</taxon>
        <taxon>Dikarya</taxon>
        <taxon>Basidiomycota</taxon>
        <taxon>Agaricomycotina</taxon>
        <taxon>Tremellomycetes</taxon>
        <taxon>Filobasidiales</taxon>
        <taxon>Filobasidiaceae</taxon>
        <taxon>Naganishia</taxon>
    </lineage>
</organism>
<keyword evidence="2" id="KW-1185">Reference proteome</keyword>
<protein>
    <submittedName>
        <fullName evidence="1">Uncharacterized protein</fullName>
    </submittedName>
</protein>
<gene>
    <name evidence="1" type="ORF">QFC21_000854</name>
</gene>
<evidence type="ECO:0000313" key="2">
    <source>
        <dbReference type="Proteomes" id="UP001227268"/>
    </source>
</evidence>
<sequence length="778" mass="86206">MDVSPVLDAVAGPSTDVDQNISGTASNTAELQPQVSPTKEKSTKGKRKRPEIEAVMLSQTNFYLQPSLYMKGSSLNYSKSADNQSIARKRAEESDGLRREEKRRLVDALLGQQDERIRRAGGKGWAPTSTPAGSTANPSRKQSPPNINEAAVTEETGMATSDTTSALDTRMPETLEAEFAQELERTLSQFPEKSAENGQIPAAQPLNDETIIIHPGSRYLKIGRGSDLTPISIPNCIYRKKETPKQDVANPVPEMAADEPLSTTSSRTTMPSVSSLSTLASTVEEQVGFASSLCHSLPNLIYVTHEQRERDSIIASLRVALRERMRLEKLRLPAGKADQPIQQVTRYNSSQKPIQYRPHDDPYGVDWLEDYSADVLFPDANLWIAEDAPYELRYPIRNRTFNTCDYGNNPTEPILSDVQDILQHALGKLNPPVSVRDLWESLCATFGAGLSSACVVDIGAERTSVACVDDGLLLGETRHILHFGRDDVTTFYTDLLRRVSFPYHELDLNRRLDWQMMDELTTRTCTLLDHLVAFNVWKLQVRRKGSPTTEYQLQTFDQTVLAPACFFDPRVLDWPAKLAKVNDKKIKTNYEDDSMPDLKDDGSTVAMAKSTEHLLPPLPPPIPQDPVVTVTVNPETGEESTTTFQPEPIQLPAPAPSFDVVEVAGKMPIDFAVANSLMAAGADLKSVNLANAILVLGGGALIEGISAALAWRVGRHCDARMATGISPQVLPPPRGLNPRYVTWRGGVVWTRLDAMNEIWIKRQEWDEIGMKAYRNRMF</sequence>
<comment type="caution">
    <text evidence="1">The sequence shown here is derived from an EMBL/GenBank/DDBJ whole genome shotgun (WGS) entry which is preliminary data.</text>
</comment>
<accession>A0ACC2W882</accession>
<proteinExistence type="predicted"/>
<name>A0ACC2W882_9TREE</name>